<protein>
    <recommendedName>
        <fullName evidence="7">tRNA (34-2'-O)-methyltransferase regulator WDR6</fullName>
    </recommendedName>
</protein>
<dbReference type="PROSITE" id="PS50294">
    <property type="entry name" value="WD_REPEATS_REGION"/>
    <property type="match status" value="1"/>
</dbReference>
<dbReference type="SMART" id="SM00320">
    <property type="entry name" value="WD40"/>
    <property type="match status" value="9"/>
</dbReference>
<dbReference type="PROSITE" id="PS50082">
    <property type="entry name" value="WD_REPEATS_2"/>
    <property type="match status" value="2"/>
</dbReference>
<dbReference type="EMBL" id="JACVVK020000265">
    <property type="protein sequence ID" value="KAK7481281.1"/>
    <property type="molecule type" value="Genomic_DNA"/>
</dbReference>
<evidence type="ECO:0000256" key="8">
    <source>
        <dbReference type="PROSITE-ProRule" id="PRU00221"/>
    </source>
</evidence>
<dbReference type="GO" id="GO:0008033">
    <property type="term" value="P:tRNA processing"/>
    <property type="evidence" value="ECO:0007669"/>
    <property type="project" value="UniProtKB-KW"/>
</dbReference>
<dbReference type="InterPro" id="IPR015943">
    <property type="entry name" value="WD40/YVTN_repeat-like_dom_sf"/>
</dbReference>
<name>A0ABD0K1U6_9CAEN</name>
<dbReference type="Pfam" id="PF00400">
    <property type="entry name" value="WD40"/>
    <property type="match status" value="3"/>
</dbReference>
<evidence type="ECO:0000256" key="5">
    <source>
        <dbReference type="ARBA" id="ARBA00022737"/>
    </source>
</evidence>
<dbReference type="PANTHER" id="PTHR14344">
    <property type="entry name" value="WD REPEAT PROTEIN"/>
    <property type="match status" value="1"/>
</dbReference>
<dbReference type="PANTHER" id="PTHR14344:SF3">
    <property type="entry name" value="WD REPEAT-CONTAINING PROTEIN 6"/>
    <property type="match status" value="1"/>
</dbReference>
<evidence type="ECO:0000256" key="2">
    <source>
        <dbReference type="ARBA" id="ARBA00022490"/>
    </source>
</evidence>
<feature type="compositionally biased region" description="Acidic residues" evidence="9">
    <location>
        <begin position="1184"/>
        <end position="1195"/>
    </location>
</feature>
<evidence type="ECO:0000256" key="4">
    <source>
        <dbReference type="ARBA" id="ARBA00022694"/>
    </source>
</evidence>
<keyword evidence="5" id="KW-0677">Repeat</keyword>
<evidence type="ECO:0000313" key="11">
    <source>
        <dbReference type="Proteomes" id="UP001519460"/>
    </source>
</evidence>
<reference evidence="10 11" key="1">
    <citation type="journal article" date="2023" name="Sci. Data">
        <title>Genome assembly of the Korean intertidal mud-creeper Batillaria attramentaria.</title>
        <authorList>
            <person name="Patra A.K."/>
            <person name="Ho P.T."/>
            <person name="Jun S."/>
            <person name="Lee S.J."/>
            <person name="Kim Y."/>
            <person name="Won Y.J."/>
        </authorList>
    </citation>
    <scope>NUCLEOTIDE SEQUENCE [LARGE SCALE GENOMIC DNA]</scope>
    <source>
        <strain evidence="10">Wonlab-2016</strain>
    </source>
</reference>
<keyword evidence="11" id="KW-1185">Reference proteome</keyword>
<keyword evidence="3 8" id="KW-0853">WD repeat</keyword>
<evidence type="ECO:0000313" key="10">
    <source>
        <dbReference type="EMBL" id="KAK7481281.1"/>
    </source>
</evidence>
<dbReference type="InterPro" id="IPR001680">
    <property type="entry name" value="WD40_rpt"/>
</dbReference>
<evidence type="ECO:0000256" key="3">
    <source>
        <dbReference type="ARBA" id="ARBA00022574"/>
    </source>
</evidence>
<feature type="region of interest" description="Disordered" evidence="9">
    <location>
        <begin position="736"/>
        <end position="757"/>
    </location>
</feature>
<evidence type="ECO:0000256" key="9">
    <source>
        <dbReference type="SAM" id="MobiDB-lite"/>
    </source>
</evidence>
<feature type="region of interest" description="Disordered" evidence="9">
    <location>
        <begin position="1109"/>
        <end position="1198"/>
    </location>
</feature>
<feature type="repeat" description="WD" evidence="8">
    <location>
        <begin position="313"/>
        <end position="347"/>
    </location>
</feature>
<comment type="subcellular location">
    <subcellularLocation>
        <location evidence="1">Cytoplasm</location>
    </subcellularLocation>
</comment>
<dbReference type="Gene3D" id="2.130.10.10">
    <property type="entry name" value="YVTN repeat-like/Quinoprotein amine dehydrogenase"/>
    <property type="match status" value="5"/>
</dbReference>
<keyword evidence="4" id="KW-0819">tRNA processing</keyword>
<organism evidence="10 11">
    <name type="scientific">Batillaria attramentaria</name>
    <dbReference type="NCBI Taxonomy" id="370345"/>
    <lineage>
        <taxon>Eukaryota</taxon>
        <taxon>Metazoa</taxon>
        <taxon>Spiralia</taxon>
        <taxon>Lophotrochozoa</taxon>
        <taxon>Mollusca</taxon>
        <taxon>Gastropoda</taxon>
        <taxon>Caenogastropoda</taxon>
        <taxon>Sorbeoconcha</taxon>
        <taxon>Cerithioidea</taxon>
        <taxon>Batillariidae</taxon>
        <taxon>Batillaria</taxon>
    </lineage>
</organism>
<sequence>MTGCVGPVTALCVWRKKILAGCGSQVQVFDAETGLFEKAFCGLQCTNVHGLQPGPCLLGDTAICVFGGKRVRILTMPSSTCKWSEFSTSFTQSGKDVDEFEDWIWDVAWLKQEEVWTLGLALAHNVVLHYNWQSGIILQRVTCREKCLLCRYCARFIGSTWSNLIVAAGTVFNQVVLWSVAQSADGVGDGGGNVEDHAQPVLHRLSGHQGVIFSICYHHTLQRICSVSDDRSIRMWQLQFTAPAAENETLTGSDWCRVTFTPMLTLYGHSARVWDVVLLSDRLVSVGEDACCVVWDYGGQVLQRCKGHKGRSIWSLAASEDESFVVTGGGDSSIRQWHLQTASAAPLTQLHLCVPEHIQVSPGDFARTLALWDYDTVLLMTNAGSLLCHILNTNTWQTVFNDPMFASYSTLAVSPSRAFLAVGSIAGYVRVIARGKGQTPVSAVQVTSQLNEGKVCGLTWVNDTHLVSTGLGGQCVLARVISDPDKGSITFLVVALLELPVCKHRWVVAGCLLPANSHLVCGDRNGSVHVYQLTKAVGSSISRPVQTFSKIHESAGVTSICYHGGTVFTAGRDGQYRRWGMKNGSLELLSSSRVFKGFDWIDRLVFTEQDLSIYGFYSARGERLLEVECGGGHRAWDCLKGGSGFRFLFLKARQVVMVTGQQRVGQVLLKPPLHGLKVCDMKHIITYGDRKGPAEKGGLQWNSRHSLQGHLSSVRTLAAVNCHPALPYQPEHSLSAAVSSNMQQAQKEQGKRSSHAHQHSYFLPECQPSGTVDFIPACTEKRTSEETAQKIVFSAGGRAQIQVWKLSIATKPSDVHGKSAEYEDCDKTLAETSTIHCEHAASMNCQTGTPLMQSGKDKNLPSTQENRLPSSDLSASIVQHEESIQTNFEHLGGCFLGESRHKRAIKPWKTRYLKLDPETRIMDLAAVAAGSLDPKLPVGMYLVAAAGSDGVLRLFLFEEDGRQFTLLCQSSHHSGCILQVHIHMVPTQTGVQPLLLSAATDGKIAIRDLRPITQWLLAFVGQHKSPRASVKTAPDTVTGLGGDAGTNTSGTPEVPVAWSQQNKATLLSDASIKHPGEVVVAAAGNAGADARHACGLRLEGSQQNKTAYLSGDSVQHPGEQLGEMLSSNRDNGSSLSDEARSPQVDSKYPLEESSRCPVKSTAESEALTVASVGDVQEGRTQCVSDEEDESSDEEQYSGTLSRTCLVKDVQNLSGESLNLMQELFGVRASHESQNPLVHRNVSPNDTCHQQARGIVEWPPDQEIKVHQSGVNSLHMKSFEGECQVVLASGGDDNALTVCQLTLLPSSSHKSDGQTVFRMNSIISKPDAHAAQTTGVWILSSHHILTASIDQRVIVWHLVQEMDGPQLIQESCRLVDIADVSSMDVWRERSCVYIGVCGEGIALLTLEDTERRH</sequence>
<feature type="region of interest" description="Disordered" evidence="9">
    <location>
        <begin position="1029"/>
        <end position="1053"/>
    </location>
</feature>
<evidence type="ECO:0000256" key="7">
    <source>
        <dbReference type="ARBA" id="ARBA00040154"/>
    </source>
</evidence>
<evidence type="ECO:0000256" key="1">
    <source>
        <dbReference type="ARBA" id="ARBA00004496"/>
    </source>
</evidence>
<dbReference type="Proteomes" id="UP001519460">
    <property type="component" value="Unassembled WGS sequence"/>
</dbReference>
<accession>A0ABD0K1U6</accession>
<keyword evidence="2" id="KW-0963">Cytoplasm</keyword>
<dbReference type="InterPro" id="IPR051973">
    <property type="entry name" value="tRNA_Anticodon_Mtase-Reg"/>
</dbReference>
<dbReference type="GO" id="GO:0005737">
    <property type="term" value="C:cytoplasm"/>
    <property type="evidence" value="ECO:0007669"/>
    <property type="project" value="UniProtKB-SubCell"/>
</dbReference>
<comment type="similarity">
    <text evidence="6">Belongs to the WD repeat WDR6 family.</text>
</comment>
<evidence type="ECO:0000256" key="6">
    <source>
        <dbReference type="ARBA" id="ARBA00038255"/>
    </source>
</evidence>
<gene>
    <name evidence="10" type="ORF">BaRGS_00027541</name>
</gene>
<proteinExistence type="inferred from homology"/>
<feature type="compositionally biased region" description="Polar residues" evidence="9">
    <location>
        <begin position="736"/>
        <end position="747"/>
    </location>
</feature>
<feature type="region of interest" description="Disordered" evidence="9">
    <location>
        <begin position="848"/>
        <end position="868"/>
    </location>
</feature>
<dbReference type="SUPFAM" id="SSF50978">
    <property type="entry name" value="WD40 repeat-like"/>
    <property type="match status" value="3"/>
</dbReference>
<feature type="compositionally biased region" description="Polar residues" evidence="9">
    <location>
        <begin position="1125"/>
        <end position="1136"/>
    </location>
</feature>
<dbReference type="InterPro" id="IPR036322">
    <property type="entry name" value="WD40_repeat_dom_sf"/>
</dbReference>
<comment type="caution">
    <text evidence="10">The sequence shown here is derived from an EMBL/GenBank/DDBJ whole genome shotgun (WGS) entry which is preliminary data.</text>
</comment>
<feature type="repeat" description="WD" evidence="8">
    <location>
        <begin position="205"/>
        <end position="239"/>
    </location>
</feature>